<name>A0A378IC35_9GAMM</name>
<dbReference type="RefSeq" id="WP_115317058.1">
    <property type="nucleotide sequence ID" value="NZ_CAAAHV010000001.1"/>
</dbReference>
<reference evidence="1 3" key="1">
    <citation type="submission" date="2015-11" db="EMBL/GenBank/DDBJ databases">
        <title>Genomic analysis of 38 Legionella species identifies large and diverse effector repertoires.</title>
        <authorList>
            <person name="Burstein D."/>
            <person name="Amaro F."/>
            <person name="Zusman T."/>
            <person name="Lifshitz Z."/>
            <person name="Cohen O."/>
            <person name="Gilbert J.A."/>
            <person name="Pupko T."/>
            <person name="Shuman H.A."/>
            <person name="Segal G."/>
        </authorList>
    </citation>
    <scope>NUCLEOTIDE SEQUENCE [LARGE SCALE GENOMIC DNA]</scope>
    <source>
        <strain evidence="1 3">CDC#1407-AL-14</strain>
    </source>
</reference>
<evidence type="ECO:0000313" key="3">
    <source>
        <dbReference type="Proteomes" id="UP000054735"/>
    </source>
</evidence>
<reference evidence="2 4" key="2">
    <citation type="submission" date="2018-06" db="EMBL/GenBank/DDBJ databases">
        <authorList>
            <consortium name="Pathogen Informatics"/>
            <person name="Doyle S."/>
        </authorList>
    </citation>
    <scope>NUCLEOTIDE SEQUENCE [LARGE SCALE GENOMIC DNA]</scope>
    <source>
        <strain evidence="2 4">NCTC12437</strain>
    </source>
</reference>
<evidence type="ECO:0000313" key="1">
    <source>
        <dbReference type="EMBL" id="KTC71686.1"/>
    </source>
</evidence>
<dbReference type="EMBL" id="LNXT01000019">
    <property type="protein sequence ID" value="KTC71686.1"/>
    <property type="molecule type" value="Genomic_DNA"/>
</dbReference>
<dbReference type="EMBL" id="UGNW01000001">
    <property type="protein sequence ID" value="STX32476.1"/>
    <property type="molecule type" value="Genomic_DNA"/>
</dbReference>
<proteinExistence type="predicted"/>
<dbReference type="OrthoDB" id="5637126at2"/>
<accession>A0A378IC35</accession>
<evidence type="ECO:0000313" key="2">
    <source>
        <dbReference type="EMBL" id="STX32476.1"/>
    </source>
</evidence>
<organism evidence="2 4">
    <name type="scientific">Legionella birminghamensis</name>
    <dbReference type="NCBI Taxonomy" id="28083"/>
    <lineage>
        <taxon>Bacteria</taxon>
        <taxon>Pseudomonadati</taxon>
        <taxon>Pseudomonadota</taxon>
        <taxon>Gammaproteobacteria</taxon>
        <taxon>Legionellales</taxon>
        <taxon>Legionellaceae</taxon>
        <taxon>Legionella</taxon>
    </lineage>
</organism>
<protein>
    <submittedName>
        <fullName evidence="2">Uncharacterized protein</fullName>
    </submittedName>
</protein>
<keyword evidence="3" id="KW-1185">Reference proteome</keyword>
<dbReference type="Proteomes" id="UP000255066">
    <property type="component" value="Unassembled WGS sequence"/>
</dbReference>
<gene>
    <name evidence="1" type="ORF">Lbir_1541</name>
    <name evidence="2" type="ORF">NCTC12437_02261</name>
</gene>
<dbReference type="AlphaFoldDB" id="A0A378IC35"/>
<evidence type="ECO:0000313" key="4">
    <source>
        <dbReference type="Proteomes" id="UP000255066"/>
    </source>
</evidence>
<sequence length="381" mass="43020">MGWKKLGEGAFNTVYVNDDKTTVLKIAKDCSATDKPERSVRIWNEINAHIKPSATVVDSPLGKGWCCPYIEGKQASDKEISQSVIDIFNRTGRIVIDAVTQKNILKTKDGELVCIDIGLAVQLEQREEVIVNKKLRRRSLVSQSYWHTYQAPHDSWFYIASFTRPQGVDTVKALLFIKANRPDMFDVSFLKDKPNLLKTLAAAYDAQRVSFKAPGLLAAEIVDHRAHKAIHPLNPLPPFKLNAKDKLADAVKKGNKVLLDEREINLDNLKESCLRELTRYFYSRGSLKKGEFQASLATRLFRNHALTATKAEYTKVLMDKINHAVTLDEIKQIINKSLSNGLLTMSSHKVSLAVRLARCSVMCELARPYLNDVENKHSYTH</sequence>
<dbReference type="Proteomes" id="UP000054735">
    <property type="component" value="Unassembled WGS sequence"/>
</dbReference>